<dbReference type="AlphaFoldDB" id="A0A9D1MD46"/>
<reference evidence="1" key="1">
    <citation type="submission" date="2020-10" db="EMBL/GenBank/DDBJ databases">
        <authorList>
            <person name="Gilroy R."/>
        </authorList>
    </citation>
    <scope>NUCLEOTIDE SEQUENCE</scope>
    <source>
        <strain evidence="1">USAMLcec3-3695</strain>
    </source>
</reference>
<protein>
    <submittedName>
        <fullName evidence="1">Uncharacterized protein</fullName>
    </submittedName>
</protein>
<sequence>MTYSNTRKYVRPDINIIYFEETIFTAAGLAAGAPSSYTFAANEQNFVIYTKTGANATTTTKIQQFNNVIKFNE</sequence>
<reference evidence="1" key="2">
    <citation type="journal article" date="2021" name="PeerJ">
        <title>Extensive microbial diversity within the chicken gut microbiome revealed by metagenomics and culture.</title>
        <authorList>
            <person name="Gilroy R."/>
            <person name="Ravi A."/>
            <person name="Getino M."/>
            <person name="Pursley I."/>
            <person name="Horton D.L."/>
            <person name="Alikhan N.F."/>
            <person name="Baker D."/>
            <person name="Gharbi K."/>
            <person name="Hall N."/>
            <person name="Watson M."/>
            <person name="Adriaenssens E.M."/>
            <person name="Foster-Nyarko E."/>
            <person name="Jarju S."/>
            <person name="Secka A."/>
            <person name="Antonio M."/>
            <person name="Oren A."/>
            <person name="Chaudhuri R.R."/>
            <person name="La Ragione R."/>
            <person name="Hildebrand F."/>
            <person name="Pallen M.J."/>
        </authorList>
    </citation>
    <scope>NUCLEOTIDE SEQUENCE</scope>
    <source>
        <strain evidence="1">USAMLcec3-3695</strain>
    </source>
</reference>
<name>A0A9D1MD46_9FIRM</name>
<comment type="caution">
    <text evidence="1">The sequence shown here is derived from an EMBL/GenBank/DDBJ whole genome shotgun (WGS) entry which is preliminary data.</text>
</comment>
<dbReference type="Proteomes" id="UP000824109">
    <property type="component" value="Unassembled WGS sequence"/>
</dbReference>
<proteinExistence type="predicted"/>
<gene>
    <name evidence="1" type="ORF">IAA61_09630</name>
</gene>
<accession>A0A9D1MD46</accession>
<organism evidence="1 2">
    <name type="scientific">Candidatus Ornithomonoglobus merdipullorum</name>
    <dbReference type="NCBI Taxonomy" id="2840895"/>
    <lineage>
        <taxon>Bacteria</taxon>
        <taxon>Bacillati</taxon>
        <taxon>Bacillota</taxon>
        <taxon>Clostridia</taxon>
        <taxon>Candidatus Ornithomonoglobus</taxon>
    </lineage>
</organism>
<evidence type="ECO:0000313" key="2">
    <source>
        <dbReference type="Proteomes" id="UP000824109"/>
    </source>
</evidence>
<dbReference type="EMBL" id="DVNB01000099">
    <property type="protein sequence ID" value="HIU58051.1"/>
    <property type="molecule type" value="Genomic_DNA"/>
</dbReference>
<evidence type="ECO:0000313" key="1">
    <source>
        <dbReference type="EMBL" id="HIU58051.1"/>
    </source>
</evidence>